<sequence>MLIWLFSFAFERKLASAQPLHLDVARYAIDRNTNNLLDYQRKQPFLCLDRKISMFLCALCSVSATLKILYVRLEQVGKNKNVRFEQVFVRLEQVCLGKII</sequence>
<proteinExistence type="predicted"/>
<keyword evidence="2" id="KW-1185">Reference proteome</keyword>
<dbReference type="EMBL" id="RYYU01000001">
    <property type="protein sequence ID" value="RUL60167.1"/>
    <property type="molecule type" value="Genomic_DNA"/>
</dbReference>
<comment type="caution">
    <text evidence="1">The sequence shown here is derived from an EMBL/GenBank/DDBJ whole genome shotgun (WGS) entry which is preliminary data.</text>
</comment>
<evidence type="ECO:0000313" key="2">
    <source>
        <dbReference type="Proteomes" id="UP000278983"/>
    </source>
</evidence>
<accession>A0A3S0P9E2</accession>
<protein>
    <submittedName>
        <fullName evidence="1">Uncharacterized protein</fullName>
    </submittedName>
</protein>
<organism evidence="1 2">
    <name type="scientific">Prevotella koreensis</name>
    <dbReference type="NCBI Taxonomy" id="2490854"/>
    <lineage>
        <taxon>Bacteria</taxon>
        <taxon>Pseudomonadati</taxon>
        <taxon>Bacteroidota</taxon>
        <taxon>Bacteroidia</taxon>
        <taxon>Bacteroidales</taxon>
        <taxon>Prevotellaceae</taxon>
        <taxon>Prevotella</taxon>
    </lineage>
</organism>
<dbReference type="AlphaFoldDB" id="A0A3S0P9E2"/>
<gene>
    <name evidence="1" type="ORF">EHV08_10730</name>
</gene>
<name>A0A3S0P9E2_9BACT</name>
<reference evidence="1 2" key="1">
    <citation type="submission" date="2018-12" db="EMBL/GenBank/DDBJ databases">
        <title>Genome sequencing of Prevotella sp. KCOM 3155 (= JS262).</title>
        <authorList>
            <person name="Kook J.-K."/>
            <person name="Park S.-N."/>
            <person name="Lim Y.K."/>
        </authorList>
    </citation>
    <scope>NUCLEOTIDE SEQUENCE [LARGE SCALE GENOMIC DNA]</scope>
    <source>
        <strain evidence="1 2">KCOM 3155</strain>
    </source>
</reference>
<dbReference type="Proteomes" id="UP000278983">
    <property type="component" value="Unassembled WGS sequence"/>
</dbReference>
<evidence type="ECO:0000313" key="1">
    <source>
        <dbReference type="EMBL" id="RUL60167.1"/>
    </source>
</evidence>